<proteinExistence type="predicted"/>
<evidence type="ECO:0000313" key="1">
    <source>
        <dbReference type="EMBL" id="AIG78581.1"/>
    </source>
</evidence>
<organism evidence="1 2">
    <name type="scientific">Amycolatopsis japonica</name>
    <dbReference type="NCBI Taxonomy" id="208439"/>
    <lineage>
        <taxon>Bacteria</taxon>
        <taxon>Bacillati</taxon>
        <taxon>Actinomycetota</taxon>
        <taxon>Actinomycetes</taxon>
        <taxon>Pseudonocardiales</taxon>
        <taxon>Pseudonocardiaceae</taxon>
        <taxon>Amycolatopsis</taxon>
        <taxon>Amycolatopsis japonica group</taxon>
    </lineage>
</organism>
<keyword evidence="2" id="KW-1185">Reference proteome</keyword>
<dbReference type="EMBL" id="CP008953">
    <property type="protein sequence ID" value="AIG78581.1"/>
    <property type="molecule type" value="Genomic_DNA"/>
</dbReference>
<dbReference type="KEGG" id="aja:AJAP_28725"/>
<gene>
    <name evidence="1" type="ORF">AJAP_28725</name>
</gene>
<dbReference type="RefSeq" id="WP_038516919.1">
    <property type="nucleotide sequence ID" value="NZ_CP008953.1"/>
</dbReference>
<evidence type="ECO:0000313" key="2">
    <source>
        <dbReference type="Proteomes" id="UP000028492"/>
    </source>
</evidence>
<dbReference type="HOGENOM" id="CLU_2220421_0_0_11"/>
<reference evidence="1 2" key="1">
    <citation type="journal article" date="2014" name="J. Biotechnol.">
        <title>Complete genome sequence of the actinobacterium Amycolatopsis japonica MG417-CF17(T) (=DSM 44213T) producing (S,S)-N,N'-ethylenediaminedisuccinic acid.</title>
        <authorList>
            <person name="Stegmann E."/>
            <person name="Albersmeier A."/>
            <person name="Spohn M."/>
            <person name="Gert H."/>
            <person name="Weber T."/>
            <person name="Wohlleben W."/>
            <person name="Kalinowski J."/>
            <person name="Ruckert C."/>
        </authorList>
    </citation>
    <scope>NUCLEOTIDE SEQUENCE [LARGE SCALE GENOMIC DNA]</scope>
    <source>
        <strain evidence="2">MG417-CF17 (DSM 44213)</strain>
    </source>
</reference>
<accession>A0A075V1R8</accession>
<dbReference type="AlphaFoldDB" id="A0A075V1R8"/>
<dbReference type="STRING" id="208439.AJAP_28725"/>
<protein>
    <recommendedName>
        <fullName evidence="3">Asp23/Gls24 family envelope stress response protein</fullName>
    </recommendedName>
</protein>
<name>A0A075V1R8_9PSEU</name>
<sequence>MTARSELTASLLSALRDIPGLRAATPSTTAAASAVPWDLDVMAVDISEGVVEIRVVALEVPIPPLTEVAGAALRAVLTGTPWENASLRLVVTDVDAAALVP</sequence>
<dbReference type="Proteomes" id="UP000028492">
    <property type="component" value="Chromosome"/>
</dbReference>
<evidence type="ECO:0008006" key="3">
    <source>
        <dbReference type="Google" id="ProtNLM"/>
    </source>
</evidence>